<dbReference type="EMBL" id="AZBU02000011">
    <property type="protein sequence ID" value="TKR60531.1"/>
    <property type="molecule type" value="Genomic_DNA"/>
</dbReference>
<keyword evidence="1" id="KW-0732">Signal</keyword>
<gene>
    <name evidence="2" type="ORF">L596_027765</name>
</gene>
<feature type="chain" id="PRO_5020661809" evidence="1">
    <location>
        <begin position="16"/>
        <end position="82"/>
    </location>
</feature>
<dbReference type="AlphaFoldDB" id="A0A4U5LWG0"/>
<proteinExistence type="predicted"/>
<name>A0A4U5LWG0_STECR</name>
<protein>
    <submittedName>
        <fullName evidence="2">Uncharacterized protein</fullName>
    </submittedName>
</protein>
<evidence type="ECO:0000313" key="3">
    <source>
        <dbReference type="Proteomes" id="UP000298663"/>
    </source>
</evidence>
<evidence type="ECO:0000313" key="2">
    <source>
        <dbReference type="EMBL" id="TKR60531.1"/>
    </source>
</evidence>
<organism evidence="2 3">
    <name type="scientific">Steinernema carpocapsae</name>
    <name type="common">Entomopathogenic nematode</name>
    <dbReference type="NCBI Taxonomy" id="34508"/>
    <lineage>
        <taxon>Eukaryota</taxon>
        <taxon>Metazoa</taxon>
        <taxon>Ecdysozoa</taxon>
        <taxon>Nematoda</taxon>
        <taxon>Chromadorea</taxon>
        <taxon>Rhabditida</taxon>
        <taxon>Tylenchina</taxon>
        <taxon>Panagrolaimomorpha</taxon>
        <taxon>Strongyloidoidea</taxon>
        <taxon>Steinernematidae</taxon>
        <taxon>Steinernema</taxon>
    </lineage>
</organism>
<keyword evidence="3" id="KW-1185">Reference proteome</keyword>
<reference evidence="2 3" key="1">
    <citation type="journal article" date="2015" name="Genome Biol.">
        <title>Comparative genomics of Steinernema reveals deeply conserved gene regulatory networks.</title>
        <authorList>
            <person name="Dillman A.R."/>
            <person name="Macchietto M."/>
            <person name="Porter C.F."/>
            <person name="Rogers A."/>
            <person name="Williams B."/>
            <person name="Antoshechkin I."/>
            <person name="Lee M.M."/>
            <person name="Goodwin Z."/>
            <person name="Lu X."/>
            <person name="Lewis E.E."/>
            <person name="Goodrich-Blair H."/>
            <person name="Stock S.P."/>
            <person name="Adams B.J."/>
            <person name="Sternberg P.W."/>
            <person name="Mortazavi A."/>
        </authorList>
    </citation>
    <scope>NUCLEOTIDE SEQUENCE [LARGE SCALE GENOMIC DNA]</scope>
    <source>
        <strain evidence="2 3">ALL</strain>
    </source>
</reference>
<comment type="caution">
    <text evidence="2">The sequence shown here is derived from an EMBL/GenBank/DDBJ whole genome shotgun (WGS) entry which is preliminary data.</text>
</comment>
<evidence type="ECO:0000256" key="1">
    <source>
        <dbReference type="SAM" id="SignalP"/>
    </source>
</evidence>
<accession>A0A4U5LWG0</accession>
<feature type="signal peptide" evidence="1">
    <location>
        <begin position="1"/>
        <end position="15"/>
    </location>
</feature>
<reference evidence="2 3" key="2">
    <citation type="journal article" date="2019" name="G3 (Bethesda)">
        <title>Hybrid Assembly of the Genome of the Entomopathogenic Nematode Steinernema carpocapsae Identifies the X-Chromosome.</title>
        <authorList>
            <person name="Serra L."/>
            <person name="Macchietto M."/>
            <person name="Macias-Munoz A."/>
            <person name="McGill C.J."/>
            <person name="Rodriguez I.M."/>
            <person name="Rodriguez B."/>
            <person name="Murad R."/>
            <person name="Mortazavi A."/>
        </authorList>
    </citation>
    <scope>NUCLEOTIDE SEQUENCE [LARGE SCALE GENOMIC DNA]</scope>
    <source>
        <strain evidence="2 3">ALL</strain>
    </source>
</reference>
<sequence length="82" mass="9151">MVAVPLALMMILSQANLNAMKAQREAPAPVETRLRMVKSLLHPYEFEMVNGGNPTDPRCVFCGGRRLQYSNVLPRPDPQLSI</sequence>
<dbReference type="Proteomes" id="UP000298663">
    <property type="component" value="Unassembled WGS sequence"/>
</dbReference>